<name>A0A4R0JSQ2_9ACTN</name>
<keyword evidence="2" id="KW-1185">Reference proteome</keyword>
<dbReference type="InterPro" id="IPR036291">
    <property type="entry name" value="NAD(P)-bd_dom_sf"/>
</dbReference>
<dbReference type="Proteomes" id="UP000293342">
    <property type="component" value="Unassembled WGS sequence"/>
</dbReference>
<reference evidence="1 2" key="1">
    <citation type="submission" date="2019-02" db="EMBL/GenBank/DDBJ databases">
        <title>Kribbella capetownensis sp. nov. and Kribbella speibonae sp. nov., isolated from soil.</title>
        <authorList>
            <person name="Curtis S.M."/>
            <person name="Norton I."/>
            <person name="Everest G.J."/>
            <person name="Meyers P.R."/>
        </authorList>
    </citation>
    <scope>NUCLEOTIDE SEQUENCE [LARGE SCALE GENOMIC DNA]</scope>
    <source>
        <strain evidence="1 2">YM53</strain>
    </source>
</reference>
<dbReference type="InterPro" id="IPR003462">
    <property type="entry name" value="ODC_Mu_crystall"/>
</dbReference>
<sequence>MTLLLSARDIGQALDLRGCLDVLDAGFRSAPPSIRPQRVRTDLPGPGTATTLIPGLIEGIPAYSVKVNAKFPGARPALRGVVCLHDLSTGALLALLDSASVTAWRTGLAAAIGTHTLARADARDIAVIGAGTQSEFILRGLATLRPLGTVWVHDLDRVRAATWAARQDSVAAGGCVVADSVSSAVRRAEIVICATWSRKPLLEAGDLVDGQHVTSVGADEPGKLELGRTALERGRVFVDDLALSIQMGALGNSGLSADTAAGTLAEVLTGAIAGRRSAREVTIYAPIGLPWQDLAVSWLCYRHAIESGNRIGIGFDFLADEL</sequence>
<dbReference type="GO" id="GO:0005737">
    <property type="term" value="C:cytoplasm"/>
    <property type="evidence" value="ECO:0007669"/>
    <property type="project" value="TreeGrafter"/>
</dbReference>
<dbReference type="PANTHER" id="PTHR13812:SF19">
    <property type="entry name" value="KETIMINE REDUCTASE MU-CRYSTALLIN"/>
    <property type="match status" value="1"/>
</dbReference>
<dbReference type="Gene3D" id="3.30.1780.10">
    <property type="entry name" value="ornithine cyclodeaminase, domain 1"/>
    <property type="match status" value="1"/>
</dbReference>
<dbReference type="OrthoDB" id="9809203at2"/>
<evidence type="ECO:0000313" key="1">
    <source>
        <dbReference type="EMBL" id="TCC49124.1"/>
    </source>
</evidence>
<organism evidence="1 2">
    <name type="scientific">Kribbella capetownensis</name>
    <dbReference type="NCBI Taxonomy" id="1572659"/>
    <lineage>
        <taxon>Bacteria</taxon>
        <taxon>Bacillati</taxon>
        <taxon>Actinomycetota</taxon>
        <taxon>Actinomycetes</taxon>
        <taxon>Propionibacteriales</taxon>
        <taxon>Kribbellaceae</taxon>
        <taxon>Kribbella</taxon>
    </lineage>
</organism>
<accession>A0A4R0JSQ2</accession>
<dbReference type="RefSeq" id="WP_131515396.1">
    <property type="nucleotide sequence ID" value="NZ_SJKD01000004.1"/>
</dbReference>
<dbReference type="EMBL" id="SJKD01000004">
    <property type="protein sequence ID" value="TCC49124.1"/>
    <property type="molecule type" value="Genomic_DNA"/>
</dbReference>
<dbReference type="Pfam" id="PF02423">
    <property type="entry name" value="OCD_Mu_crystall"/>
    <property type="match status" value="1"/>
</dbReference>
<dbReference type="SUPFAM" id="SSF51735">
    <property type="entry name" value="NAD(P)-binding Rossmann-fold domains"/>
    <property type="match status" value="1"/>
</dbReference>
<dbReference type="Gene3D" id="3.40.50.720">
    <property type="entry name" value="NAD(P)-binding Rossmann-like Domain"/>
    <property type="match status" value="1"/>
</dbReference>
<proteinExistence type="predicted"/>
<gene>
    <name evidence="1" type="ORF">E0H75_21575</name>
</gene>
<protein>
    <submittedName>
        <fullName evidence="1">Ornithine cyclodeaminase family protein</fullName>
    </submittedName>
</protein>
<comment type="caution">
    <text evidence="1">The sequence shown here is derived from an EMBL/GenBank/DDBJ whole genome shotgun (WGS) entry which is preliminary data.</text>
</comment>
<dbReference type="PANTHER" id="PTHR13812">
    <property type="entry name" value="KETIMINE REDUCTASE MU-CRYSTALLIN"/>
    <property type="match status" value="1"/>
</dbReference>
<dbReference type="InterPro" id="IPR023401">
    <property type="entry name" value="ODC_N"/>
</dbReference>
<dbReference type="AlphaFoldDB" id="A0A4R0JSQ2"/>
<dbReference type="PIRSF" id="PIRSF001439">
    <property type="entry name" value="CryM"/>
    <property type="match status" value="1"/>
</dbReference>
<evidence type="ECO:0000313" key="2">
    <source>
        <dbReference type="Proteomes" id="UP000293342"/>
    </source>
</evidence>